<feature type="domain" description="Right handed beta helix" evidence="1">
    <location>
        <begin position="214"/>
        <end position="389"/>
    </location>
</feature>
<organism evidence="2 3">
    <name type="scientific">Cellulomonas rhizosphaerae</name>
    <dbReference type="NCBI Taxonomy" id="2293719"/>
    <lineage>
        <taxon>Bacteria</taxon>
        <taxon>Bacillati</taxon>
        <taxon>Actinomycetota</taxon>
        <taxon>Actinomycetes</taxon>
        <taxon>Micrococcales</taxon>
        <taxon>Cellulomonadaceae</taxon>
        <taxon>Cellulomonas</taxon>
    </lineage>
</organism>
<gene>
    <name evidence="2" type="ORF">D1825_05175</name>
</gene>
<comment type="caution">
    <text evidence="2">The sequence shown here is derived from an EMBL/GenBank/DDBJ whole genome shotgun (WGS) entry which is preliminary data.</text>
</comment>
<dbReference type="Pfam" id="PF13229">
    <property type="entry name" value="Beta_helix"/>
    <property type="match status" value="1"/>
</dbReference>
<evidence type="ECO:0000313" key="3">
    <source>
        <dbReference type="Proteomes" id="UP000283374"/>
    </source>
</evidence>
<dbReference type="AlphaFoldDB" id="A0A413RNT4"/>
<evidence type="ECO:0000259" key="1">
    <source>
        <dbReference type="Pfam" id="PF13229"/>
    </source>
</evidence>
<dbReference type="InterPro" id="IPR011050">
    <property type="entry name" value="Pectin_lyase_fold/virulence"/>
</dbReference>
<protein>
    <submittedName>
        <fullName evidence="2">Right-handed parallel beta-helix repeat-containing protein</fullName>
    </submittedName>
</protein>
<proteinExistence type="predicted"/>
<dbReference type="Proteomes" id="UP000283374">
    <property type="component" value="Unassembled WGS sequence"/>
</dbReference>
<dbReference type="SUPFAM" id="SSF51126">
    <property type="entry name" value="Pectin lyase-like"/>
    <property type="match status" value="1"/>
</dbReference>
<dbReference type="InterPro" id="IPR039448">
    <property type="entry name" value="Beta_helix"/>
</dbReference>
<dbReference type="EMBL" id="QWKP01000148">
    <property type="protein sequence ID" value="RHA43676.1"/>
    <property type="molecule type" value="Genomic_DNA"/>
</dbReference>
<evidence type="ECO:0000313" key="2">
    <source>
        <dbReference type="EMBL" id="RHA43676.1"/>
    </source>
</evidence>
<accession>A0A413RNT4</accession>
<sequence length="577" mass="60534">MLGTVDYDIPTTNVLYVSTSGSDSNPGTVGSPKRTVAAASEALKGTSTSANPGTVVIRGGTYHEGAYQPGNGYYLRWQAYPGEIVWFDGSTVASSWTDNGNGTWTTAYTAPAIPGIGTDKIGDDPNALLPDMCFYDGTELYQVADGATPAAGQFSVNRGSNTLTIATSPSGHEVRYSDLVYLLTSGSRIDLLGLGIRRYRCAGNTLHVGMYYGGTSADTVIENVHVTQMGRNALYVGKDRTRITATTFYKIGQTAVLGGDLDDLVIEQCKIHQTDTGKWKTQPTSGAIKLTVARRSTLRFNHMRYSHNGNMIWYDVSCSQVLCYGNDIDGTSLDGTTYADSGICYEECDGGFWDGVQYQSLIAANTVVNCHKSIVICASGNVDVANNTIGASWAGSAQAILVLQDRDINHGGQEPAINVPWWCAGVAILNNRVLAQSNGWQLLAYDSQGEVPRPRAVAAHLGSASGQQIGGAMLSKVAGNWFAPATGSSSSGSVMATIGKADGGRTNANTPAALAAPNAAYGLSSSNIGTNYQSAAEPTSAADHATSEPITARIAVLFDAAAGMHYVGNPLPAPVPV</sequence>
<dbReference type="Gene3D" id="2.160.20.10">
    <property type="entry name" value="Single-stranded right-handed beta-helix, Pectin lyase-like"/>
    <property type="match status" value="1"/>
</dbReference>
<name>A0A413RNT4_9CELL</name>
<dbReference type="InterPro" id="IPR012334">
    <property type="entry name" value="Pectin_lyas_fold"/>
</dbReference>
<reference evidence="2 3" key="1">
    <citation type="submission" date="2018-08" db="EMBL/GenBank/DDBJ databases">
        <title>Cellulomonas rhizosphaerae sp. nov., a novel actinomycete isolated from soil.</title>
        <authorList>
            <person name="Tian Y."/>
        </authorList>
    </citation>
    <scope>NUCLEOTIDE SEQUENCE [LARGE SCALE GENOMIC DNA]</scope>
    <source>
        <strain evidence="2 3">NEAU-TCZ24</strain>
    </source>
</reference>
<keyword evidence="3" id="KW-1185">Reference proteome</keyword>